<organism evidence="1 2">
    <name type="scientific">Halobacteriovorax vibrionivorans</name>
    <dbReference type="NCBI Taxonomy" id="2152716"/>
    <lineage>
        <taxon>Bacteria</taxon>
        <taxon>Pseudomonadati</taxon>
        <taxon>Bdellovibrionota</taxon>
        <taxon>Bacteriovoracia</taxon>
        <taxon>Bacteriovoracales</taxon>
        <taxon>Halobacteriovoraceae</taxon>
        <taxon>Halobacteriovorax</taxon>
    </lineage>
</organism>
<comment type="caution">
    <text evidence="1">The sequence shown here is derived from an EMBL/GenBank/DDBJ whole genome shotgun (WGS) entry which is preliminary data.</text>
</comment>
<dbReference type="RefSeq" id="WP_115361255.1">
    <property type="nucleotide sequence ID" value="NZ_QDKL01000002.1"/>
</dbReference>
<dbReference type="EMBL" id="QDKL01000002">
    <property type="protein sequence ID" value="RZF21654.1"/>
    <property type="molecule type" value="Genomic_DNA"/>
</dbReference>
<accession>A0ABY0IJC6</accession>
<gene>
    <name evidence="1" type="ORF">DAY19_08165</name>
</gene>
<protein>
    <submittedName>
        <fullName evidence="1">Uncharacterized protein</fullName>
    </submittedName>
</protein>
<keyword evidence="2" id="KW-1185">Reference proteome</keyword>
<evidence type="ECO:0000313" key="1">
    <source>
        <dbReference type="EMBL" id="RZF21654.1"/>
    </source>
</evidence>
<dbReference type="Proteomes" id="UP000443582">
    <property type="component" value="Unassembled WGS sequence"/>
</dbReference>
<evidence type="ECO:0000313" key="2">
    <source>
        <dbReference type="Proteomes" id="UP000443582"/>
    </source>
</evidence>
<proteinExistence type="predicted"/>
<name>A0ABY0IJC6_9BACT</name>
<sequence>MTSSLKNKILVFENMHNQNDYPNIINENVVDISEGKKDLSSIYYRIKNRKDLHSMSRVISETSEESKVSTIVGMIDKQRLEDIIVSISSCIDVCFKKKVLIISYQDIGQNIKDITLNEVSIELKGPTKRSLNTKKLSENISVLNYSYFLSLFVGNSHALAGAMKQITSTFDKVIFLLDDKELTDLGVDDRAPILLSSHCDFIVRERKTRLSTVKKSTEYLKSLGVKLGGVIYAKEEVI</sequence>
<reference evidence="2" key="1">
    <citation type="journal article" date="2019" name="Int. J. Syst. Evol. Microbiol.">
        <title>Halobacteriovorax valvorus sp. nov., a novel prokaryotic predator isolated from coastal seawater of China.</title>
        <authorList>
            <person name="Chen M.-X."/>
        </authorList>
    </citation>
    <scope>NUCLEOTIDE SEQUENCE [LARGE SCALE GENOMIC DNA]</scope>
    <source>
        <strain evidence="2">BL9</strain>
    </source>
</reference>